<proteinExistence type="predicted"/>
<evidence type="ECO:0008006" key="3">
    <source>
        <dbReference type="Google" id="ProtNLM"/>
    </source>
</evidence>
<keyword evidence="2" id="KW-1185">Reference proteome</keyword>
<gene>
    <name evidence="1" type="ORF">GCM10011613_14090</name>
</gene>
<evidence type="ECO:0000313" key="1">
    <source>
        <dbReference type="EMBL" id="GGY70770.1"/>
    </source>
</evidence>
<organism evidence="1 2">
    <name type="scientific">Cellvibrio zantedeschiae</name>
    <dbReference type="NCBI Taxonomy" id="1237077"/>
    <lineage>
        <taxon>Bacteria</taxon>
        <taxon>Pseudomonadati</taxon>
        <taxon>Pseudomonadota</taxon>
        <taxon>Gammaproteobacteria</taxon>
        <taxon>Cellvibrionales</taxon>
        <taxon>Cellvibrionaceae</taxon>
        <taxon>Cellvibrio</taxon>
    </lineage>
</organism>
<accession>A0ABQ3B1H0</accession>
<sequence length="119" mass="13436">MEHRCTERISSELKILIYKHNHPIAIGRVKNGSRTGVFVETDFVDIDCEHQLKLEVLLNKNNATKLQRIEMKAIVIHKTSKGFGAEVDFQNTAQADVFVEMLRGTQVGLAEEQTLAMVV</sequence>
<comment type="caution">
    <text evidence="1">The sequence shown here is derived from an EMBL/GenBank/DDBJ whole genome shotgun (WGS) entry which is preliminary data.</text>
</comment>
<dbReference type="RefSeq" id="WP_189417052.1">
    <property type="nucleotide sequence ID" value="NZ_BMYZ01000001.1"/>
</dbReference>
<name>A0ABQ3B1H0_9GAMM</name>
<evidence type="ECO:0000313" key="2">
    <source>
        <dbReference type="Proteomes" id="UP000619761"/>
    </source>
</evidence>
<dbReference type="EMBL" id="BMYZ01000001">
    <property type="protein sequence ID" value="GGY70770.1"/>
    <property type="molecule type" value="Genomic_DNA"/>
</dbReference>
<reference evidence="2" key="1">
    <citation type="journal article" date="2019" name="Int. J. Syst. Evol. Microbiol.">
        <title>The Global Catalogue of Microorganisms (GCM) 10K type strain sequencing project: providing services to taxonomists for standard genome sequencing and annotation.</title>
        <authorList>
            <consortium name="The Broad Institute Genomics Platform"/>
            <consortium name="The Broad Institute Genome Sequencing Center for Infectious Disease"/>
            <person name="Wu L."/>
            <person name="Ma J."/>
        </authorList>
    </citation>
    <scope>NUCLEOTIDE SEQUENCE [LARGE SCALE GENOMIC DNA]</scope>
    <source>
        <strain evidence="2">KCTC 32239</strain>
    </source>
</reference>
<dbReference type="Proteomes" id="UP000619761">
    <property type="component" value="Unassembled WGS sequence"/>
</dbReference>
<protein>
    <recommendedName>
        <fullName evidence="3">PilZ domain-containing protein</fullName>
    </recommendedName>
</protein>
<dbReference type="Gene3D" id="2.40.10.220">
    <property type="entry name" value="predicted glycosyltransferase like domains"/>
    <property type="match status" value="1"/>
</dbReference>